<organism evidence="10 11">
    <name type="scientific">Polluticaenibacter yanchengensis</name>
    <dbReference type="NCBI Taxonomy" id="3014562"/>
    <lineage>
        <taxon>Bacteria</taxon>
        <taxon>Pseudomonadati</taxon>
        <taxon>Bacteroidota</taxon>
        <taxon>Chitinophagia</taxon>
        <taxon>Chitinophagales</taxon>
        <taxon>Chitinophagaceae</taxon>
        <taxon>Polluticaenibacter</taxon>
    </lineage>
</organism>
<dbReference type="PROSITE" id="PS50893">
    <property type="entry name" value="ABC_TRANSPORTER_2"/>
    <property type="match status" value="2"/>
</dbReference>
<dbReference type="InterPro" id="IPR003593">
    <property type="entry name" value="AAA+_ATPase"/>
</dbReference>
<dbReference type="PANTHER" id="PTHR43790:SF3">
    <property type="entry name" value="D-ALLOSE IMPORT ATP-BINDING PROTEIN ALSA-RELATED"/>
    <property type="match status" value="1"/>
</dbReference>
<evidence type="ECO:0000256" key="3">
    <source>
        <dbReference type="ARBA" id="ARBA00022597"/>
    </source>
</evidence>
<keyword evidence="7" id="KW-1278">Translocase</keyword>
<dbReference type="Gene3D" id="3.40.50.300">
    <property type="entry name" value="P-loop containing nucleotide triphosphate hydrolases"/>
    <property type="match status" value="2"/>
</dbReference>
<name>A0ABT4UHQ2_9BACT</name>
<dbReference type="CDD" id="cd03215">
    <property type="entry name" value="ABC_Carb_Monos_II"/>
    <property type="match status" value="1"/>
</dbReference>
<keyword evidence="8" id="KW-0472">Membrane</keyword>
<dbReference type="InterPro" id="IPR003439">
    <property type="entry name" value="ABC_transporter-like_ATP-bd"/>
</dbReference>
<keyword evidence="11" id="KW-1185">Reference proteome</keyword>
<dbReference type="RefSeq" id="WP_407030709.1">
    <property type="nucleotide sequence ID" value="NZ_JAQGEF010000005.1"/>
</dbReference>
<evidence type="ECO:0000256" key="2">
    <source>
        <dbReference type="ARBA" id="ARBA00022475"/>
    </source>
</evidence>
<sequence length="502" mass="55748">MLKAVGITKRFPGVLALDNVSFEFEPGKVTAIIGENGAGKSTLMKILSGVYQDYEGQILYKDKEVKFANTKAAQENGIVIIHQELNLVPWLTVQENIFLGREMTTWLDTLDKKQMRLKTEALLKKLKLNVKADDKIADLKVGQQQVVEIAKALLYDSEVIIMDEPTSAISEGEVEVLFKIIEQLRLEGKAIVYISHKLDELFKIADNFVVLRDGKSIESGQMKNINHDQLIQKMVGREIHKLERSTRVLENNPILTVQNLSLKHPYSKGKMLLHDINLELNKGEIVGIFGLMGAGRTELLESIFGLNNGRASGNISVDGKPCNIKTVTDAINNKLALVPEDRKHDGLVLGLDIRTNMTLPILNKLEKFGFINRKEEKKNVEKYIKELHIKTPGDKQLAGNLSGGNQQKIVIAKWLLTQPLVIMLDEPTRGIDIHAKTEIYKLIKQLAATGIGILMVSSELPEILAVSDRVLVMCEGAITADIKIENATEDNILKAAIGSLTA</sequence>
<dbReference type="Proteomes" id="UP001210231">
    <property type="component" value="Unassembled WGS sequence"/>
</dbReference>
<evidence type="ECO:0000256" key="1">
    <source>
        <dbReference type="ARBA" id="ARBA00022448"/>
    </source>
</evidence>
<dbReference type="SMART" id="SM00382">
    <property type="entry name" value="AAA"/>
    <property type="match status" value="2"/>
</dbReference>
<evidence type="ECO:0000256" key="5">
    <source>
        <dbReference type="ARBA" id="ARBA00022741"/>
    </source>
</evidence>
<reference evidence="10 11" key="1">
    <citation type="submission" date="2022-12" db="EMBL/GenBank/DDBJ databases">
        <title>Chitinophagaceae gen. sp. nov., a new member of the family Chitinophagaceae, isolated from soil in a chemical factory.</title>
        <authorList>
            <person name="Ke Z."/>
        </authorList>
    </citation>
    <scope>NUCLEOTIDE SEQUENCE [LARGE SCALE GENOMIC DNA]</scope>
    <source>
        <strain evidence="10 11">LY-5</strain>
    </source>
</reference>
<dbReference type="EMBL" id="JAQGEF010000005">
    <property type="protein sequence ID" value="MDA3614381.1"/>
    <property type="molecule type" value="Genomic_DNA"/>
</dbReference>
<dbReference type="InterPro" id="IPR017871">
    <property type="entry name" value="ABC_transporter-like_CS"/>
</dbReference>
<evidence type="ECO:0000256" key="6">
    <source>
        <dbReference type="ARBA" id="ARBA00022840"/>
    </source>
</evidence>
<dbReference type="PROSITE" id="PS00211">
    <property type="entry name" value="ABC_TRANSPORTER_1"/>
    <property type="match status" value="1"/>
</dbReference>
<dbReference type="Pfam" id="PF00005">
    <property type="entry name" value="ABC_tran"/>
    <property type="match status" value="2"/>
</dbReference>
<proteinExistence type="predicted"/>
<keyword evidence="5" id="KW-0547">Nucleotide-binding</keyword>
<evidence type="ECO:0000256" key="4">
    <source>
        <dbReference type="ARBA" id="ARBA00022737"/>
    </source>
</evidence>
<keyword evidence="6 10" id="KW-0067">ATP-binding</keyword>
<evidence type="ECO:0000313" key="10">
    <source>
        <dbReference type="EMBL" id="MDA3614381.1"/>
    </source>
</evidence>
<evidence type="ECO:0000313" key="11">
    <source>
        <dbReference type="Proteomes" id="UP001210231"/>
    </source>
</evidence>
<dbReference type="InterPro" id="IPR027417">
    <property type="entry name" value="P-loop_NTPase"/>
</dbReference>
<keyword evidence="1" id="KW-0813">Transport</keyword>
<keyword evidence="3" id="KW-0762">Sugar transport</keyword>
<comment type="caution">
    <text evidence="10">The sequence shown here is derived from an EMBL/GenBank/DDBJ whole genome shotgun (WGS) entry which is preliminary data.</text>
</comment>
<evidence type="ECO:0000256" key="8">
    <source>
        <dbReference type="ARBA" id="ARBA00023136"/>
    </source>
</evidence>
<evidence type="ECO:0000256" key="7">
    <source>
        <dbReference type="ARBA" id="ARBA00022967"/>
    </source>
</evidence>
<protein>
    <submittedName>
        <fullName evidence="10">Sugar ABC transporter ATP-binding protein</fullName>
    </submittedName>
</protein>
<evidence type="ECO:0000259" key="9">
    <source>
        <dbReference type="PROSITE" id="PS50893"/>
    </source>
</evidence>
<dbReference type="CDD" id="cd03216">
    <property type="entry name" value="ABC_Carb_Monos_I"/>
    <property type="match status" value="1"/>
</dbReference>
<dbReference type="PANTHER" id="PTHR43790">
    <property type="entry name" value="CARBOHYDRATE TRANSPORT ATP-BINDING PROTEIN MG119-RELATED"/>
    <property type="match status" value="1"/>
</dbReference>
<dbReference type="InterPro" id="IPR050107">
    <property type="entry name" value="ABC_carbohydrate_import_ATPase"/>
</dbReference>
<keyword evidence="4" id="KW-0677">Repeat</keyword>
<dbReference type="SUPFAM" id="SSF52540">
    <property type="entry name" value="P-loop containing nucleoside triphosphate hydrolases"/>
    <property type="match status" value="2"/>
</dbReference>
<dbReference type="GO" id="GO:0005524">
    <property type="term" value="F:ATP binding"/>
    <property type="evidence" value="ECO:0007669"/>
    <property type="project" value="UniProtKB-KW"/>
</dbReference>
<gene>
    <name evidence="10" type="primary">gguA</name>
    <name evidence="10" type="ORF">O3P16_06145</name>
</gene>
<feature type="domain" description="ABC transporter" evidence="9">
    <location>
        <begin position="2"/>
        <end position="238"/>
    </location>
</feature>
<accession>A0ABT4UHQ2</accession>
<feature type="domain" description="ABC transporter" evidence="9">
    <location>
        <begin position="255"/>
        <end position="500"/>
    </location>
</feature>
<keyword evidence="2" id="KW-1003">Cell membrane</keyword>